<proteinExistence type="predicted"/>
<dbReference type="InterPro" id="IPR024659">
    <property type="entry name" value="Phage_coat_Gp5"/>
</dbReference>
<evidence type="ECO:0000313" key="1">
    <source>
        <dbReference type="EMBL" id="MBI1620355.1"/>
    </source>
</evidence>
<sequence length="392" mass="41977">MANTLLTPTQVTREALRILHQKLNFIGSITRDYDDRFAKDGAKIGDTLKIRLPNQYVVTDGKTLATQDTAEESVDLKVSHQKHVGMNFSSADLTLSLDDFSKRIIEPAMNVLASNVESTVLAARYADIYNQVTDIGNAATFKKILDGRKILVDNLAPPMGLTANLNTQDNVDLVDNLKGLFNDTKEISKQYRDGYIGRAAGFDFMENTLMPAHTNGAGAGYLINGASQAGSTLTVDGGTGAITKGTVFTIAGVYRVHPETKKPTATLQQFVVTEDAAAAATSISISPAIITTGAKQNVTAAPADNAAITFAGTASTTHGISLGYTEDAFAFATADLVMPKGVDFASRQVLDGISLRIIRQYDINNDNLPCRVDVLFGSATVRPQLATRYAFN</sequence>
<keyword evidence="2" id="KW-1185">Reference proteome</keyword>
<gene>
    <name evidence="1" type="ORF">IOD40_06715</name>
</gene>
<dbReference type="Proteomes" id="UP000601789">
    <property type="component" value="Unassembled WGS sequence"/>
</dbReference>
<comment type="caution">
    <text evidence="1">The sequence shown here is derived from an EMBL/GenBank/DDBJ whole genome shotgun (WGS) entry which is preliminary data.</text>
</comment>
<dbReference type="EMBL" id="JADGMQ010000003">
    <property type="protein sequence ID" value="MBI1620355.1"/>
    <property type="molecule type" value="Genomic_DNA"/>
</dbReference>
<dbReference type="RefSeq" id="WP_198475634.1">
    <property type="nucleotide sequence ID" value="NZ_JADGMQ010000003.1"/>
</dbReference>
<protein>
    <recommendedName>
        <fullName evidence="3">P22 coat protein-gene protein 5</fullName>
    </recommendedName>
</protein>
<organism evidence="1 2">
    <name type="scientific">Aquamicrobium zhengzhouense</name>
    <dbReference type="NCBI Taxonomy" id="2781738"/>
    <lineage>
        <taxon>Bacteria</taxon>
        <taxon>Pseudomonadati</taxon>
        <taxon>Pseudomonadota</taxon>
        <taxon>Alphaproteobacteria</taxon>
        <taxon>Hyphomicrobiales</taxon>
        <taxon>Phyllobacteriaceae</taxon>
        <taxon>Aquamicrobium</taxon>
    </lineage>
</organism>
<accession>A0ABS0SAN4</accession>
<evidence type="ECO:0000313" key="2">
    <source>
        <dbReference type="Proteomes" id="UP000601789"/>
    </source>
</evidence>
<name>A0ABS0SAN4_9HYPH</name>
<dbReference type="Pfam" id="PF11651">
    <property type="entry name" value="P22_CoatProtein"/>
    <property type="match status" value="2"/>
</dbReference>
<dbReference type="Gene3D" id="2.40.30.240">
    <property type="match status" value="1"/>
</dbReference>
<evidence type="ECO:0008006" key="3">
    <source>
        <dbReference type="Google" id="ProtNLM"/>
    </source>
</evidence>
<reference evidence="1 2" key="1">
    <citation type="submission" date="2020-10" db="EMBL/GenBank/DDBJ databases">
        <title>Aquamicrobium zhengzhouensis sp. nov., a exopolysaccharide producing bacterium isolated from farmland soil.</title>
        <authorList>
            <person name="Wang X."/>
        </authorList>
    </citation>
    <scope>NUCLEOTIDE SEQUENCE [LARGE SCALE GENOMIC DNA]</scope>
    <source>
        <strain evidence="2">cd-1</strain>
    </source>
</reference>